<dbReference type="PANTHER" id="PTHR24292:SF54">
    <property type="entry name" value="CYP9F3-RELATED"/>
    <property type="match status" value="1"/>
</dbReference>
<dbReference type="EMBL" id="NNAY01003529">
    <property type="protein sequence ID" value="OXU19248.1"/>
    <property type="molecule type" value="Genomic_DNA"/>
</dbReference>
<dbReference type="SUPFAM" id="SSF48264">
    <property type="entry name" value="Cytochrome P450"/>
    <property type="match status" value="1"/>
</dbReference>
<keyword evidence="7" id="KW-0256">Endoplasmic reticulum</keyword>
<evidence type="ECO:0000256" key="7">
    <source>
        <dbReference type="ARBA" id="ARBA00022824"/>
    </source>
</evidence>
<dbReference type="PROSITE" id="PS00086">
    <property type="entry name" value="CYTOCHROME_P450"/>
    <property type="match status" value="1"/>
</dbReference>
<dbReference type="InterPro" id="IPR001128">
    <property type="entry name" value="Cyt_P450"/>
</dbReference>
<dbReference type="PRINTS" id="PR00385">
    <property type="entry name" value="P450"/>
</dbReference>
<dbReference type="CDD" id="cd11056">
    <property type="entry name" value="CYP6-like"/>
    <property type="match status" value="1"/>
</dbReference>
<dbReference type="InterPro" id="IPR017972">
    <property type="entry name" value="Cyt_P450_CS"/>
</dbReference>
<dbReference type="GO" id="GO:0020037">
    <property type="term" value="F:heme binding"/>
    <property type="evidence" value="ECO:0007669"/>
    <property type="project" value="InterPro"/>
</dbReference>
<reference evidence="15 16" key="1">
    <citation type="journal article" date="2017" name="Curr. Biol.">
        <title>The Evolution of Venom by Co-option of Single-Copy Genes.</title>
        <authorList>
            <person name="Martinson E.O."/>
            <person name="Mrinalini"/>
            <person name="Kelkar Y.D."/>
            <person name="Chang C.H."/>
            <person name="Werren J.H."/>
        </authorList>
    </citation>
    <scope>NUCLEOTIDE SEQUENCE [LARGE SCALE GENOMIC DNA]</scope>
    <source>
        <strain evidence="15 16">Alberta</strain>
        <tissue evidence="15">Whole body</tissue>
    </source>
</reference>
<evidence type="ECO:0000256" key="1">
    <source>
        <dbReference type="ARBA" id="ARBA00001971"/>
    </source>
</evidence>
<evidence type="ECO:0000313" key="16">
    <source>
        <dbReference type="Proteomes" id="UP000215335"/>
    </source>
</evidence>
<dbReference type="FunFam" id="1.10.630.10:FF:000042">
    <property type="entry name" value="Cytochrome P450"/>
    <property type="match status" value="1"/>
</dbReference>
<evidence type="ECO:0000256" key="14">
    <source>
        <dbReference type="RuleBase" id="RU000461"/>
    </source>
</evidence>
<dbReference type="AlphaFoldDB" id="A0A232ELP9"/>
<dbReference type="PRINTS" id="PR00463">
    <property type="entry name" value="EP450I"/>
</dbReference>
<dbReference type="Gene3D" id="1.10.630.10">
    <property type="entry name" value="Cytochrome P450"/>
    <property type="match status" value="1"/>
</dbReference>
<dbReference type="STRING" id="543379.A0A232ELP9"/>
<comment type="caution">
    <text evidence="15">The sequence shown here is derived from an EMBL/GenBank/DDBJ whole genome shotgun (WGS) entry which is preliminary data.</text>
</comment>
<evidence type="ECO:0008006" key="17">
    <source>
        <dbReference type="Google" id="ProtNLM"/>
    </source>
</evidence>
<evidence type="ECO:0000256" key="8">
    <source>
        <dbReference type="ARBA" id="ARBA00022848"/>
    </source>
</evidence>
<evidence type="ECO:0000256" key="12">
    <source>
        <dbReference type="ARBA" id="ARBA00023136"/>
    </source>
</evidence>
<keyword evidence="10 13" id="KW-0408">Iron</keyword>
<evidence type="ECO:0000256" key="3">
    <source>
        <dbReference type="ARBA" id="ARBA00004406"/>
    </source>
</evidence>
<keyword evidence="9 14" id="KW-0560">Oxidoreductase</keyword>
<dbReference type="InterPro" id="IPR050476">
    <property type="entry name" value="Insect_CytP450_Detox"/>
</dbReference>
<evidence type="ECO:0000256" key="4">
    <source>
        <dbReference type="ARBA" id="ARBA00010617"/>
    </source>
</evidence>
<evidence type="ECO:0000256" key="13">
    <source>
        <dbReference type="PIRSR" id="PIRSR602401-1"/>
    </source>
</evidence>
<gene>
    <name evidence="15" type="ORF">TSAR_016021</name>
</gene>
<protein>
    <recommendedName>
        <fullName evidence="17">Cytochrome P450</fullName>
    </recommendedName>
</protein>
<dbReference type="GO" id="GO:0005506">
    <property type="term" value="F:iron ion binding"/>
    <property type="evidence" value="ECO:0007669"/>
    <property type="project" value="InterPro"/>
</dbReference>
<evidence type="ECO:0000256" key="5">
    <source>
        <dbReference type="ARBA" id="ARBA00022617"/>
    </source>
</evidence>
<accession>A0A232ELP9</accession>
<keyword evidence="11 14" id="KW-0503">Monooxygenase</keyword>
<name>A0A232ELP9_9HYME</name>
<evidence type="ECO:0000256" key="6">
    <source>
        <dbReference type="ARBA" id="ARBA00022723"/>
    </source>
</evidence>
<dbReference type="OrthoDB" id="2789670at2759"/>
<dbReference type="Proteomes" id="UP000215335">
    <property type="component" value="Unassembled WGS sequence"/>
</dbReference>
<dbReference type="GO" id="GO:0004497">
    <property type="term" value="F:monooxygenase activity"/>
    <property type="evidence" value="ECO:0007669"/>
    <property type="project" value="UniProtKB-KW"/>
</dbReference>
<keyword evidence="5 13" id="KW-0349">Heme</keyword>
<evidence type="ECO:0000313" key="15">
    <source>
        <dbReference type="EMBL" id="OXU19248.1"/>
    </source>
</evidence>
<dbReference type="GO" id="GO:0016705">
    <property type="term" value="F:oxidoreductase activity, acting on paired donors, with incorporation or reduction of molecular oxygen"/>
    <property type="evidence" value="ECO:0007669"/>
    <property type="project" value="InterPro"/>
</dbReference>
<dbReference type="InterPro" id="IPR036396">
    <property type="entry name" value="Cyt_P450_sf"/>
</dbReference>
<feature type="binding site" description="axial binding residue" evidence="13">
    <location>
        <position position="459"/>
    </location>
    <ligand>
        <name>heme</name>
        <dbReference type="ChEBI" id="CHEBI:30413"/>
    </ligand>
    <ligandPart>
        <name>Fe</name>
        <dbReference type="ChEBI" id="CHEBI:18248"/>
    </ligandPart>
</feature>
<keyword evidence="12" id="KW-0472">Membrane</keyword>
<dbReference type="Pfam" id="PF00067">
    <property type="entry name" value="p450"/>
    <property type="match status" value="1"/>
</dbReference>
<proteinExistence type="inferred from homology"/>
<evidence type="ECO:0000256" key="10">
    <source>
        <dbReference type="ARBA" id="ARBA00023004"/>
    </source>
</evidence>
<comment type="cofactor">
    <cofactor evidence="1 13">
        <name>heme</name>
        <dbReference type="ChEBI" id="CHEBI:30413"/>
    </cofactor>
</comment>
<keyword evidence="8" id="KW-0492">Microsome</keyword>
<comment type="similarity">
    <text evidence="4 14">Belongs to the cytochrome P450 family.</text>
</comment>
<keyword evidence="6 13" id="KW-0479">Metal-binding</keyword>
<dbReference type="GO" id="GO:0005789">
    <property type="term" value="C:endoplasmic reticulum membrane"/>
    <property type="evidence" value="ECO:0007669"/>
    <property type="project" value="UniProtKB-SubCell"/>
</dbReference>
<evidence type="ECO:0000256" key="2">
    <source>
        <dbReference type="ARBA" id="ARBA00004174"/>
    </source>
</evidence>
<sequence length="515" mass="58989">MEYTTLALLAVLAYAVYRYLRKRCDYFEDLGLPYVPALPLFGNMANLAFGRKHIVHVIQDIYNYMPEAKYLGAFDFTRPVIVVRDPELIKNITIKDMNISLSLDSVKHFDNFTDHQGFVDVSVDPMFGGNLFSMTGDQWKEARTMLSPAFTSSKMKAMYGLMVKSVENFVAHVEKLQKEDPKRKFATKDLMTKYTNDVIATCAFGIEVNSLDDPTNQFYVLGREATNFEGLLSLKFSLNRAFPKLMKFLRVKIVNDKVARFFKDVVRRTVEMRDAKNISRPDMIQLMMDARGKTSENLKLDITQMTAQAFIFFFGGFDTTSTQMCIISHELIINPDIQSRLQAEIDEVLERTKGKPTYDDINSMPYLDAVYNESMRCHPQANVIDRVCIKAFELPPALPGAKPFVIQPGMNIWVPVAGIHYDEQFHRDPLNFDPDRYLNKKVTISEVENVGFGIGPRSCIGNRFAILETKILFFHLLAKFSLRPNEKTCKNFEYSKNNISIIPKGGYWCSFESRA</sequence>
<organism evidence="15 16">
    <name type="scientific">Trichomalopsis sarcophagae</name>
    <dbReference type="NCBI Taxonomy" id="543379"/>
    <lineage>
        <taxon>Eukaryota</taxon>
        <taxon>Metazoa</taxon>
        <taxon>Ecdysozoa</taxon>
        <taxon>Arthropoda</taxon>
        <taxon>Hexapoda</taxon>
        <taxon>Insecta</taxon>
        <taxon>Pterygota</taxon>
        <taxon>Neoptera</taxon>
        <taxon>Endopterygota</taxon>
        <taxon>Hymenoptera</taxon>
        <taxon>Apocrita</taxon>
        <taxon>Proctotrupomorpha</taxon>
        <taxon>Chalcidoidea</taxon>
        <taxon>Pteromalidae</taxon>
        <taxon>Pteromalinae</taxon>
        <taxon>Trichomalopsis</taxon>
    </lineage>
</organism>
<dbReference type="InterPro" id="IPR002401">
    <property type="entry name" value="Cyt_P450_E_grp-I"/>
</dbReference>
<keyword evidence="16" id="KW-1185">Reference proteome</keyword>
<evidence type="ECO:0000256" key="11">
    <source>
        <dbReference type="ARBA" id="ARBA00023033"/>
    </source>
</evidence>
<evidence type="ECO:0000256" key="9">
    <source>
        <dbReference type="ARBA" id="ARBA00023002"/>
    </source>
</evidence>
<comment type="subcellular location">
    <subcellularLocation>
        <location evidence="3">Endoplasmic reticulum membrane</location>
        <topology evidence="3">Peripheral membrane protein</topology>
    </subcellularLocation>
    <subcellularLocation>
        <location evidence="2">Microsome membrane</location>
        <topology evidence="2">Peripheral membrane protein</topology>
    </subcellularLocation>
</comment>
<dbReference type="PANTHER" id="PTHR24292">
    <property type="entry name" value="CYTOCHROME P450"/>
    <property type="match status" value="1"/>
</dbReference>